<evidence type="ECO:0000313" key="2">
    <source>
        <dbReference type="EMBL" id="PAV70330.1"/>
    </source>
</evidence>
<keyword evidence="3" id="KW-1185">Reference proteome</keyword>
<evidence type="ECO:0000313" key="3">
    <source>
        <dbReference type="Proteomes" id="UP000218231"/>
    </source>
</evidence>
<sequence length="141" mass="14929">MRHFALQIGGVGAQGLQHSLLVTPKQRLHEDGCVAQVGGHAHFGDADHVFGQRFVMHVAALEDFRQHVAHLFADAQRANRFFLGVFVHHASNPSPAGRGRGPPPSGGGRVRVGVTDGALTLTPPLPAAAPSLSQRGEGRQD</sequence>
<reference evidence="2 3" key="1">
    <citation type="journal article" date="2017" name="Curr. Biol.">
        <title>Genome architecture and evolution of a unichromosomal asexual nematode.</title>
        <authorList>
            <person name="Fradin H."/>
            <person name="Zegar C."/>
            <person name="Gutwein M."/>
            <person name="Lucas J."/>
            <person name="Kovtun M."/>
            <person name="Corcoran D."/>
            <person name="Baugh L.R."/>
            <person name="Kiontke K."/>
            <person name="Gunsalus K."/>
            <person name="Fitch D.H."/>
            <person name="Piano F."/>
        </authorList>
    </citation>
    <scope>NUCLEOTIDE SEQUENCE [LARGE SCALE GENOMIC DNA]</scope>
    <source>
        <strain evidence="2">PF1309</strain>
    </source>
</reference>
<protein>
    <submittedName>
        <fullName evidence="2">Uncharacterized protein</fullName>
    </submittedName>
</protein>
<dbReference type="AlphaFoldDB" id="A0A2A2K8U2"/>
<dbReference type="Proteomes" id="UP000218231">
    <property type="component" value="Unassembled WGS sequence"/>
</dbReference>
<comment type="caution">
    <text evidence="2">The sequence shown here is derived from an EMBL/GenBank/DDBJ whole genome shotgun (WGS) entry which is preliminary data.</text>
</comment>
<feature type="compositionally biased region" description="Low complexity" evidence="1">
    <location>
        <begin position="111"/>
        <end position="133"/>
    </location>
</feature>
<dbReference type="InterPro" id="IPR020719">
    <property type="entry name" value="RNA3'_term_phos_cycl-like_CS"/>
</dbReference>
<organism evidence="2 3">
    <name type="scientific">Diploscapter pachys</name>
    <dbReference type="NCBI Taxonomy" id="2018661"/>
    <lineage>
        <taxon>Eukaryota</taxon>
        <taxon>Metazoa</taxon>
        <taxon>Ecdysozoa</taxon>
        <taxon>Nematoda</taxon>
        <taxon>Chromadorea</taxon>
        <taxon>Rhabditida</taxon>
        <taxon>Rhabditina</taxon>
        <taxon>Rhabditomorpha</taxon>
        <taxon>Rhabditoidea</taxon>
        <taxon>Rhabditidae</taxon>
        <taxon>Diploscapter</taxon>
    </lineage>
</organism>
<dbReference type="EMBL" id="LIAE01009294">
    <property type="protein sequence ID" value="PAV70330.1"/>
    <property type="molecule type" value="Genomic_DNA"/>
</dbReference>
<dbReference type="PROSITE" id="PS01287">
    <property type="entry name" value="RTC"/>
    <property type="match status" value="1"/>
</dbReference>
<gene>
    <name evidence="2" type="ORF">WR25_10455</name>
</gene>
<proteinExistence type="predicted"/>
<accession>A0A2A2K8U2</accession>
<evidence type="ECO:0000256" key="1">
    <source>
        <dbReference type="SAM" id="MobiDB-lite"/>
    </source>
</evidence>
<name>A0A2A2K8U2_9BILA</name>
<feature type="region of interest" description="Disordered" evidence="1">
    <location>
        <begin position="91"/>
        <end position="141"/>
    </location>
</feature>